<dbReference type="SUPFAM" id="SSF56672">
    <property type="entry name" value="DNA/RNA polymerases"/>
    <property type="match status" value="1"/>
</dbReference>
<evidence type="ECO:0000313" key="3">
    <source>
        <dbReference type="Proteomes" id="UP000007266"/>
    </source>
</evidence>
<dbReference type="GO" id="GO:0071897">
    <property type="term" value="P:DNA biosynthetic process"/>
    <property type="evidence" value="ECO:0007669"/>
    <property type="project" value="UniProtKB-ARBA"/>
</dbReference>
<accession>D6W8G4</accession>
<dbReference type="eggNOG" id="KOG0017">
    <property type="taxonomic scope" value="Eukaryota"/>
</dbReference>
<proteinExistence type="predicted"/>
<dbReference type="PANTHER" id="PTHR37984">
    <property type="entry name" value="PROTEIN CBG26694"/>
    <property type="match status" value="1"/>
</dbReference>
<dbReference type="InterPro" id="IPR012337">
    <property type="entry name" value="RNaseH-like_sf"/>
</dbReference>
<dbReference type="PhylomeDB" id="D6W8G4"/>
<dbReference type="SUPFAM" id="SSF53098">
    <property type="entry name" value="Ribonuclease H-like"/>
    <property type="match status" value="1"/>
</dbReference>
<dbReference type="InterPro" id="IPR043502">
    <property type="entry name" value="DNA/RNA_pol_sf"/>
</dbReference>
<dbReference type="GO" id="GO:0015074">
    <property type="term" value="P:DNA integration"/>
    <property type="evidence" value="ECO:0007669"/>
    <property type="project" value="InterPro"/>
</dbReference>
<dbReference type="PANTHER" id="PTHR37984:SF5">
    <property type="entry name" value="PROTEIN NYNRIN-LIKE"/>
    <property type="match status" value="1"/>
</dbReference>
<dbReference type="AlphaFoldDB" id="D6W8G4"/>
<dbReference type="InterPro" id="IPR036397">
    <property type="entry name" value="RNaseH_sf"/>
</dbReference>
<dbReference type="GO" id="GO:0003676">
    <property type="term" value="F:nucleic acid binding"/>
    <property type="evidence" value="ECO:0007669"/>
    <property type="project" value="InterPro"/>
</dbReference>
<protein>
    <recommendedName>
        <fullName evidence="1">Integrase catalytic domain-containing protein</fullName>
    </recommendedName>
</protein>
<dbReference type="Gene3D" id="3.30.420.10">
    <property type="entry name" value="Ribonuclease H-like superfamily/Ribonuclease H"/>
    <property type="match status" value="1"/>
</dbReference>
<dbReference type="InterPro" id="IPR001584">
    <property type="entry name" value="Integrase_cat-core"/>
</dbReference>
<dbReference type="GO" id="GO:0042575">
    <property type="term" value="C:DNA polymerase complex"/>
    <property type="evidence" value="ECO:0007669"/>
    <property type="project" value="UniProtKB-ARBA"/>
</dbReference>
<gene>
    <name evidence="2" type="primary">GLEAN_01689</name>
    <name evidence="2" type="ORF">TcasGA2_TC001689</name>
</gene>
<evidence type="ECO:0000259" key="1">
    <source>
        <dbReference type="PROSITE" id="PS50994"/>
    </source>
</evidence>
<reference evidence="2 3" key="2">
    <citation type="journal article" date="2010" name="Nucleic Acids Res.">
        <title>BeetleBase in 2010: revisions to provide comprehensive genomic information for Tribolium castaneum.</title>
        <authorList>
            <person name="Kim H.S."/>
            <person name="Murphy T."/>
            <person name="Xia J."/>
            <person name="Caragea D."/>
            <person name="Park Y."/>
            <person name="Beeman R.W."/>
            <person name="Lorenzen M.D."/>
            <person name="Butcher S."/>
            <person name="Manak J.R."/>
            <person name="Brown S.J."/>
        </authorList>
    </citation>
    <scope>GENOME REANNOTATION</scope>
    <source>
        <strain evidence="2 3">Georgia GA2</strain>
    </source>
</reference>
<feature type="domain" description="Integrase catalytic" evidence="1">
    <location>
        <begin position="1"/>
        <end position="144"/>
    </location>
</feature>
<sequence length="223" mass="26020">MTIVEKKDGTVRICLDARMINSKMIADCESPPASDELLRRFHGIRYMSTIKMTVDRGGEFKNNTLENFCNLHKIELHYTTSKNSNSNFPVERFHSTLAEQIRCLKLERPNENTNTLMKYVIVGYNNSIHSTTNFTPFEVIKGHVDSLNPFELTEEKATSNYIQNHKEKAKLLYDKIKNKLIEKKEMEHHRKNDDLKNAKLQVFKEALMKSINCRHKLKLGYLL</sequence>
<reference evidence="2 3" key="1">
    <citation type="journal article" date="2008" name="Nature">
        <title>The genome of the model beetle and pest Tribolium castaneum.</title>
        <authorList>
            <consortium name="Tribolium Genome Sequencing Consortium"/>
            <person name="Richards S."/>
            <person name="Gibbs R.A."/>
            <person name="Weinstock G.M."/>
            <person name="Brown S.J."/>
            <person name="Denell R."/>
            <person name="Beeman R.W."/>
            <person name="Gibbs R."/>
            <person name="Beeman R.W."/>
            <person name="Brown S.J."/>
            <person name="Bucher G."/>
            <person name="Friedrich M."/>
            <person name="Grimmelikhuijzen C.J."/>
            <person name="Klingler M."/>
            <person name="Lorenzen M."/>
            <person name="Richards S."/>
            <person name="Roth S."/>
            <person name="Schroder R."/>
            <person name="Tautz D."/>
            <person name="Zdobnov E.M."/>
            <person name="Muzny D."/>
            <person name="Gibbs R.A."/>
            <person name="Weinstock G.M."/>
            <person name="Attaway T."/>
            <person name="Bell S."/>
            <person name="Buhay C.J."/>
            <person name="Chandrabose M.N."/>
            <person name="Chavez D."/>
            <person name="Clerk-Blankenburg K.P."/>
            <person name="Cree A."/>
            <person name="Dao M."/>
            <person name="Davis C."/>
            <person name="Chacko J."/>
            <person name="Dinh H."/>
            <person name="Dugan-Rocha S."/>
            <person name="Fowler G."/>
            <person name="Garner T.T."/>
            <person name="Garnes J."/>
            <person name="Gnirke A."/>
            <person name="Hawes A."/>
            <person name="Hernandez J."/>
            <person name="Hines S."/>
            <person name="Holder M."/>
            <person name="Hume J."/>
            <person name="Jhangiani S.N."/>
            <person name="Joshi V."/>
            <person name="Khan Z.M."/>
            <person name="Jackson L."/>
            <person name="Kovar C."/>
            <person name="Kowis A."/>
            <person name="Lee S."/>
            <person name="Lewis L.R."/>
            <person name="Margolis J."/>
            <person name="Morgan M."/>
            <person name="Nazareth L.V."/>
            <person name="Nguyen N."/>
            <person name="Okwuonu G."/>
            <person name="Parker D."/>
            <person name="Richards S."/>
            <person name="Ruiz S.J."/>
            <person name="Santibanez J."/>
            <person name="Savard J."/>
            <person name="Scherer S.E."/>
            <person name="Schneider B."/>
            <person name="Sodergren E."/>
            <person name="Tautz D."/>
            <person name="Vattahil S."/>
            <person name="Villasana D."/>
            <person name="White C.S."/>
            <person name="Wright R."/>
            <person name="Park Y."/>
            <person name="Beeman R.W."/>
            <person name="Lord J."/>
            <person name="Oppert B."/>
            <person name="Lorenzen M."/>
            <person name="Brown S."/>
            <person name="Wang L."/>
            <person name="Savard J."/>
            <person name="Tautz D."/>
            <person name="Richards S."/>
            <person name="Weinstock G."/>
            <person name="Gibbs R.A."/>
            <person name="Liu Y."/>
            <person name="Worley K."/>
            <person name="Weinstock G."/>
            <person name="Elsik C.G."/>
            <person name="Reese J.T."/>
            <person name="Elhaik E."/>
            <person name="Landan G."/>
            <person name="Graur D."/>
            <person name="Arensburger P."/>
            <person name="Atkinson P."/>
            <person name="Beeman R.W."/>
            <person name="Beidler J."/>
            <person name="Brown S.J."/>
            <person name="Demuth J.P."/>
            <person name="Drury D.W."/>
            <person name="Du Y.Z."/>
            <person name="Fujiwara H."/>
            <person name="Lorenzen M."/>
            <person name="Maselli V."/>
            <person name="Osanai M."/>
            <person name="Park Y."/>
            <person name="Robertson H.M."/>
            <person name="Tu Z."/>
            <person name="Wang J.J."/>
            <person name="Wang S."/>
            <person name="Richards S."/>
            <person name="Song H."/>
            <person name="Zhang L."/>
            <person name="Sodergren E."/>
            <person name="Werner D."/>
            <person name="Stanke M."/>
            <person name="Morgenstern B."/>
            <person name="Solovyev V."/>
            <person name="Kosarev P."/>
            <person name="Brown G."/>
            <person name="Chen H.C."/>
            <person name="Ermolaeva O."/>
            <person name="Hlavina W."/>
            <person name="Kapustin Y."/>
            <person name="Kiryutin B."/>
            <person name="Kitts P."/>
            <person name="Maglott D."/>
            <person name="Pruitt K."/>
            <person name="Sapojnikov V."/>
            <person name="Souvorov A."/>
            <person name="Mackey A.J."/>
            <person name="Waterhouse R.M."/>
            <person name="Wyder S."/>
            <person name="Zdobnov E.M."/>
            <person name="Zdobnov E.M."/>
            <person name="Wyder S."/>
            <person name="Kriventseva E.V."/>
            <person name="Kadowaki T."/>
            <person name="Bork P."/>
            <person name="Aranda M."/>
            <person name="Bao R."/>
            <person name="Beermann A."/>
            <person name="Berns N."/>
            <person name="Bolognesi R."/>
            <person name="Bonneton F."/>
            <person name="Bopp D."/>
            <person name="Brown S.J."/>
            <person name="Bucher G."/>
            <person name="Butts T."/>
            <person name="Chaumot A."/>
            <person name="Denell R.E."/>
            <person name="Ferrier D.E."/>
            <person name="Friedrich M."/>
            <person name="Gordon C.M."/>
            <person name="Jindra M."/>
            <person name="Klingler M."/>
            <person name="Lan Q."/>
            <person name="Lattorff H.M."/>
            <person name="Laudet V."/>
            <person name="von Levetsow C."/>
            <person name="Liu Z."/>
            <person name="Lutz R."/>
            <person name="Lynch J.A."/>
            <person name="da Fonseca R.N."/>
            <person name="Posnien N."/>
            <person name="Reuter R."/>
            <person name="Roth S."/>
            <person name="Savard J."/>
            <person name="Schinko J.B."/>
            <person name="Schmitt C."/>
            <person name="Schoppmeier M."/>
            <person name="Schroder R."/>
            <person name="Shippy T.D."/>
            <person name="Simonnet F."/>
            <person name="Marques-Souza H."/>
            <person name="Tautz D."/>
            <person name="Tomoyasu Y."/>
            <person name="Trauner J."/>
            <person name="Van der Zee M."/>
            <person name="Vervoort M."/>
            <person name="Wittkopp N."/>
            <person name="Wimmer E.A."/>
            <person name="Yang X."/>
            <person name="Jones A.K."/>
            <person name="Sattelle D.B."/>
            <person name="Ebert P.R."/>
            <person name="Nelson D."/>
            <person name="Scott J.G."/>
            <person name="Beeman R.W."/>
            <person name="Muthukrishnan S."/>
            <person name="Kramer K.J."/>
            <person name="Arakane Y."/>
            <person name="Beeman R.W."/>
            <person name="Zhu Q."/>
            <person name="Hogenkamp D."/>
            <person name="Dixit R."/>
            <person name="Oppert B."/>
            <person name="Jiang H."/>
            <person name="Zou Z."/>
            <person name="Marshall J."/>
            <person name="Elpidina E."/>
            <person name="Vinokurov K."/>
            <person name="Oppert C."/>
            <person name="Zou Z."/>
            <person name="Evans J."/>
            <person name="Lu Z."/>
            <person name="Zhao P."/>
            <person name="Sumathipala N."/>
            <person name="Altincicek B."/>
            <person name="Vilcinskas A."/>
            <person name="Williams M."/>
            <person name="Hultmark D."/>
            <person name="Hetru C."/>
            <person name="Jiang H."/>
            <person name="Grimmelikhuijzen C.J."/>
            <person name="Hauser F."/>
            <person name="Cazzamali G."/>
            <person name="Williamson M."/>
            <person name="Park Y."/>
            <person name="Li B."/>
            <person name="Tanaka Y."/>
            <person name="Predel R."/>
            <person name="Neupert S."/>
            <person name="Schachtner J."/>
            <person name="Verleyen P."/>
            <person name="Raible F."/>
            <person name="Bork P."/>
            <person name="Friedrich M."/>
            <person name="Walden K.K."/>
            <person name="Robertson H.M."/>
            <person name="Angeli S."/>
            <person name="Foret S."/>
            <person name="Bucher G."/>
            <person name="Schuetz S."/>
            <person name="Maleszka R."/>
            <person name="Wimmer E.A."/>
            <person name="Beeman R.W."/>
            <person name="Lorenzen M."/>
            <person name="Tomoyasu Y."/>
            <person name="Miller S.C."/>
            <person name="Grossmann D."/>
            <person name="Bucher G."/>
        </authorList>
    </citation>
    <scope>NUCLEOTIDE SEQUENCE [LARGE SCALE GENOMIC DNA]</scope>
    <source>
        <strain evidence="2 3">Georgia GA2</strain>
    </source>
</reference>
<dbReference type="EMBL" id="KQ971307">
    <property type="protein sequence ID" value="EFA10868.1"/>
    <property type="molecule type" value="Genomic_DNA"/>
</dbReference>
<dbReference type="PROSITE" id="PS50994">
    <property type="entry name" value="INTEGRASE"/>
    <property type="match status" value="1"/>
</dbReference>
<keyword evidence="3" id="KW-1185">Reference proteome</keyword>
<dbReference type="InterPro" id="IPR050951">
    <property type="entry name" value="Retrovirus_Pol_polyprotein"/>
</dbReference>
<evidence type="ECO:0000313" key="2">
    <source>
        <dbReference type="EMBL" id="EFA10868.1"/>
    </source>
</evidence>
<dbReference type="HOGENOM" id="CLU_1241553_0_0_1"/>
<dbReference type="Proteomes" id="UP000007266">
    <property type="component" value="Linkage group 1"/>
</dbReference>
<dbReference type="InParanoid" id="D6W8G4"/>
<organism evidence="2 3">
    <name type="scientific">Tribolium castaneum</name>
    <name type="common">Red flour beetle</name>
    <dbReference type="NCBI Taxonomy" id="7070"/>
    <lineage>
        <taxon>Eukaryota</taxon>
        <taxon>Metazoa</taxon>
        <taxon>Ecdysozoa</taxon>
        <taxon>Arthropoda</taxon>
        <taxon>Hexapoda</taxon>
        <taxon>Insecta</taxon>
        <taxon>Pterygota</taxon>
        <taxon>Neoptera</taxon>
        <taxon>Endopterygota</taxon>
        <taxon>Coleoptera</taxon>
        <taxon>Polyphaga</taxon>
        <taxon>Cucujiformia</taxon>
        <taxon>Tenebrionidae</taxon>
        <taxon>Tenebrionidae incertae sedis</taxon>
        <taxon>Tribolium</taxon>
    </lineage>
</organism>
<name>D6W8G4_TRICA</name>